<comment type="caution">
    <text evidence="1">The sequence shown here is derived from an EMBL/GenBank/DDBJ whole genome shotgun (WGS) entry which is preliminary data.</text>
</comment>
<evidence type="ECO:0008006" key="2">
    <source>
        <dbReference type="Google" id="ProtNLM"/>
    </source>
</evidence>
<protein>
    <recommendedName>
        <fullName evidence="2">Dodecin domain-containing protein</fullName>
    </recommendedName>
</protein>
<organism evidence="1">
    <name type="scientific">Hydrogenobacter sp</name>
    <dbReference type="NCBI Taxonomy" id="2152829"/>
    <lineage>
        <taxon>Bacteria</taxon>
        <taxon>Pseudomonadati</taxon>
        <taxon>Aquificota</taxon>
        <taxon>Aquificia</taxon>
        <taxon>Aquificales</taxon>
        <taxon>Aquificaceae</taxon>
        <taxon>Hydrogenobacter</taxon>
    </lineage>
</organism>
<accession>A0A7C2Z580</accession>
<dbReference type="AlphaFoldDB" id="A0A7C2Z580"/>
<proteinExistence type="predicted"/>
<gene>
    <name evidence="1" type="ORF">ENO47_02055</name>
</gene>
<sequence>MAYRCMVVSLEGNDKEITEKLNEVISTIEEEGGQVLDVETSFLREHGIDGFVAVYTIKYKASREVPEE</sequence>
<name>A0A7C2Z580_9AQUI</name>
<evidence type="ECO:0000313" key="1">
    <source>
        <dbReference type="EMBL" id="HEW45444.1"/>
    </source>
</evidence>
<reference evidence="1" key="1">
    <citation type="journal article" date="2020" name="mSystems">
        <title>Genome- and Community-Level Interaction Insights into Carbon Utilization and Element Cycling Functions of Hydrothermarchaeota in Hydrothermal Sediment.</title>
        <authorList>
            <person name="Zhou Z."/>
            <person name="Liu Y."/>
            <person name="Xu W."/>
            <person name="Pan J."/>
            <person name="Luo Z.H."/>
            <person name="Li M."/>
        </authorList>
    </citation>
    <scope>NUCLEOTIDE SEQUENCE [LARGE SCALE GENOMIC DNA]</scope>
    <source>
        <strain evidence="1">SpSt-132</strain>
    </source>
</reference>
<dbReference type="EMBL" id="DSFP01000027">
    <property type="protein sequence ID" value="HEW45444.1"/>
    <property type="molecule type" value="Genomic_DNA"/>
</dbReference>